<reference evidence="1 2" key="1">
    <citation type="submission" date="2016-10" db="EMBL/GenBank/DDBJ databases">
        <authorList>
            <person name="de Groot N.N."/>
        </authorList>
    </citation>
    <scope>NUCLEOTIDE SEQUENCE [LARGE SCALE GENOMIC DNA]</scope>
    <source>
        <strain evidence="1 2">Nl14</strain>
    </source>
</reference>
<dbReference type="AlphaFoldDB" id="A0A1I7IWW6"/>
<dbReference type="Proteomes" id="UP000182649">
    <property type="component" value="Unassembled WGS sequence"/>
</dbReference>
<accession>A0A1I7IWW6</accession>
<protein>
    <submittedName>
        <fullName evidence="1">Uncharacterized protein</fullName>
    </submittedName>
</protein>
<gene>
    <name evidence="1" type="ORF">SAMN05216417_12922</name>
</gene>
<organism evidence="1 2">
    <name type="scientific">Nitrosospira multiformis</name>
    <dbReference type="NCBI Taxonomy" id="1231"/>
    <lineage>
        <taxon>Bacteria</taxon>
        <taxon>Pseudomonadati</taxon>
        <taxon>Pseudomonadota</taxon>
        <taxon>Betaproteobacteria</taxon>
        <taxon>Nitrosomonadales</taxon>
        <taxon>Nitrosomonadaceae</taxon>
        <taxon>Nitrosospira</taxon>
    </lineage>
</organism>
<evidence type="ECO:0000313" key="1">
    <source>
        <dbReference type="EMBL" id="SFU77331.1"/>
    </source>
</evidence>
<dbReference type="EMBL" id="FPBZ01000029">
    <property type="protein sequence ID" value="SFU77331.1"/>
    <property type="molecule type" value="Genomic_DNA"/>
</dbReference>
<proteinExistence type="predicted"/>
<sequence length="80" mass="8974">MTDRQGFVRPYPLSSKIANSPDLLRYLMRDYGERGCNPERNGSQKGSSDYHAIYKVVKSVSNQDESGRALVHLAVVLMTV</sequence>
<name>A0A1I7IWW6_9PROT</name>
<evidence type="ECO:0000313" key="2">
    <source>
        <dbReference type="Proteomes" id="UP000182649"/>
    </source>
</evidence>